<evidence type="ECO:0000313" key="9">
    <source>
        <dbReference type="EMBL" id="QEX24173.1"/>
    </source>
</evidence>
<dbReference type="OrthoDB" id="9780894at2"/>
<dbReference type="GO" id="GO:0016624">
    <property type="term" value="F:oxidoreductase activity, acting on the aldehyde or oxo group of donors, disulfide as acceptor"/>
    <property type="evidence" value="ECO:0007669"/>
    <property type="project" value="InterPro"/>
</dbReference>
<dbReference type="Gene3D" id="3.40.50.970">
    <property type="match status" value="2"/>
</dbReference>
<evidence type="ECO:0000256" key="6">
    <source>
        <dbReference type="ARBA" id="ARBA00023052"/>
    </source>
</evidence>
<dbReference type="InterPro" id="IPR005475">
    <property type="entry name" value="Transketolase-like_Pyr-bd"/>
</dbReference>
<sequence>MTLANASKPIKPEDADFAMAAWRRMLFIRAFEQRCLDLSTATPPVVAGSIHLCAGQEAIPTGAMAALQPQDPVVATYRGHGWALTGRLDPKEIFAEVCHRATGVNGGRAGSALITAPWAGFIGENSIVGAGGPIACGVALAAQARKTGAVVLVSFGDGATSQGALHESLVFAAAYDLPVIFLCENNGWSEMTASPDIIRTDRLAKRANGYGMVGVTIDGADPIAVRDTIAQAAERARSGAGPSFVECRVSRLWGHYNRDIEHYRPKPDRALAEANDPIALLAGRLQQSGIASETALAEARVEVGREMAAIEAEVLKAATPDPAAARTHVVAESEGPLPRAVASSGAGTEINYIGAVNEALRRILAEDASSLVYGEDVGKAGGIFGASRNLQREFGASRVFDTPIAEAAILGSAVGAAMSGMRPVVEIMWGDFLLVALDQIINQAANIRYVTQGRASVPMVIRTQQGATPGSCSQHSQSLEALLFHIPGIRLGLPATPQDAYDMLRVAAGSPDPVMLIEARALYQRKETVFLDKAPDPMGKARLAREGRDLAIVAWGTAVPEALDAAETLAAAGIDAAVLDLRWLSPLDEAAIADLAARCGRVLIVHEANRTGGVGAEIAARIAERHPTVRVRRLGAPDTRIPASPALQAALLPKADAIQAAARTLAAKAG</sequence>
<dbReference type="SUPFAM" id="SSF52922">
    <property type="entry name" value="TK C-terminal domain-like"/>
    <property type="match status" value="1"/>
</dbReference>
<gene>
    <name evidence="9" type="primary">bkdA</name>
    <name evidence="9" type="ORF">FRZ61_41140</name>
</gene>
<evidence type="ECO:0000313" key="10">
    <source>
        <dbReference type="Proteomes" id="UP000325797"/>
    </source>
</evidence>
<accession>A0A5J6N656</accession>
<proteinExistence type="predicted"/>
<dbReference type="InterPro" id="IPR033248">
    <property type="entry name" value="Transketolase_C"/>
</dbReference>
<dbReference type="RefSeq" id="WP_151119475.1">
    <property type="nucleotide sequence ID" value="NZ_CP042582.1"/>
</dbReference>
<dbReference type="Gene3D" id="3.40.50.920">
    <property type="match status" value="1"/>
</dbReference>
<organism evidence="9 10">
    <name type="scientific">Hypericibacter adhaerens</name>
    <dbReference type="NCBI Taxonomy" id="2602016"/>
    <lineage>
        <taxon>Bacteria</taxon>
        <taxon>Pseudomonadati</taxon>
        <taxon>Pseudomonadota</taxon>
        <taxon>Alphaproteobacteria</taxon>
        <taxon>Rhodospirillales</taxon>
        <taxon>Dongiaceae</taxon>
        <taxon>Hypericibacter</taxon>
    </lineage>
</organism>
<reference evidence="9 10" key="1">
    <citation type="submission" date="2019-08" db="EMBL/GenBank/DDBJ databases">
        <title>Hyperibacter terrae gen. nov., sp. nov. and Hyperibacter viscosus sp. nov., two new members in the family Rhodospirillaceae isolated from the rhizosphere of Hypericum perforatum.</title>
        <authorList>
            <person name="Noviana Z."/>
        </authorList>
    </citation>
    <scope>NUCLEOTIDE SEQUENCE [LARGE SCALE GENOMIC DNA]</scope>
    <source>
        <strain evidence="9 10">R5959</strain>
    </source>
</reference>
<dbReference type="KEGG" id="hadh:FRZ61_41140"/>
<dbReference type="CDD" id="cd07036">
    <property type="entry name" value="TPP_PYR_E1-PDHc-beta_like"/>
    <property type="match status" value="1"/>
</dbReference>
<keyword evidence="6" id="KW-0786">Thiamine pyrophosphate</keyword>
<protein>
    <recommendedName>
        <fullName evidence="4">2-oxoglutarate dehydrogenase E1 component</fullName>
    </recommendedName>
    <alternativeName>
        <fullName evidence="7">Alpha-ketoglutarate dehydrogenase</fullName>
    </alternativeName>
</protein>
<dbReference type="PANTHER" id="PTHR43257:SF2">
    <property type="entry name" value="PYRUVATE DEHYDROGENASE E1 COMPONENT SUBUNIT BETA"/>
    <property type="match status" value="1"/>
</dbReference>
<keyword evidence="5" id="KW-0560">Oxidoreductase</keyword>
<dbReference type="PANTHER" id="PTHR43257">
    <property type="entry name" value="PYRUVATE DEHYDROGENASE E1 COMPONENT BETA SUBUNIT"/>
    <property type="match status" value="1"/>
</dbReference>
<dbReference type="SUPFAM" id="SSF52518">
    <property type="entry name" value="Thiamin diphosphate-binding fold (THDP-binding)"/>
    <property type="match status" value="2"/>
</dbReference>
<dbReference type="EMBL" id="CP042582">
    <property type="protein sequence ID" value="QEX24173.1"/>
    <property type="molecule type" value="Genomic_DNA"/>
</dbReference>
<comment type="cofactor">
    <cofactor evidence="1">
        <name>thiamine diphosphate</name>
        <dbReference type="ChEBI" id="CHEBI:58937"/>
    </cofactor>
</comment>
<feature type="domain" description="Transketolase-like pyrimidine-binding" evidence="8">
    <location>
        <begin position="350"/>
        <end position="525"/>
    </location>
</feature>
<dbReference type="SMART" id="SM00861">
    <property type="entry name" value="Transket_pyr"/>
    <property type="match status" value="1"/>
</dbReference>
<comment type="function">
    <text evidence="2">E1 component of the 2-oxoglutarate dehydrogenase (OGDH) complex which catalyzes the decarboxylation of 2-oxoglutarate, the first step in the conversion of 2-oxoglutarate to succinyl-CoA and CO(2).</text>
</comment>
<dbReference type="Pfam" id="PF02779">
    <property type="entry name" value="Transket_pyr"/>
    <property type="match status" value="1"/>
</dbReference>
<evidence type="ECO:0000256" key="1">
    <source>
        <dbReference type="ARBA" id="ARBA00001964"/>
    </source>
</evidence>
<evidence type="ECO:0000256" key="5">
    <source>
        <dbReference type="ARBA" id="ARBA00023002"/>
    </source>
</evidence>
<evidence type="ECO:0000256" key="7">
    <source>
        <dbReference type="ARBA" id="ARBA00030680"/>
    </source>
</evidence>
<evidence type="ECO:0000256" key="2">
    <source>
        <dbReference type="ARBA" id="ARBA00003906"/>
    </source>
</evidence>
<evidence type="ECO:0000256" key="3">
    <source>
        <dbReference type="ARBA" id="ARBA00011301"/>
    </source>
</evidence>
<dbReference type="FunFam" id="3.40.50.970:FF:000001">
    <property type="entry name" value="Pyruvate dehydrogenase E1 beta subunit"/>
    <property type="match status" value="1"/>
</dbReference>
<dbReference type="AlphaFoldDB" id="A0A5J6N656"/>
<comment type="subunit">
    <text evidence="3">Homodimer. Part of the 2-oxoglutarate dehydrogenase (OGDH) complex composed of E1 (2-oxoglutarate dehydrogenase), E2 (dihydrolipoamide succinyltransferase) and E3 (dihydrolipoamide dehydrogenase); the complex contains multiple copies of the three enzymatic components (E1, E2 and E3).</text>
</comment>
<dbReference type="Pfam" id="PF02780">
    <property type="entry name" value="Transketolase_C"/>
    <property type="match status" value="1"/>
</dbReference>
<dbReference type="Pfam" id="PF00676">
    <property type="entry name" value="E1_dh"/>
    <property type="match status" value="1"/>
</dbReference>
<evidence type="ECO:0000259" key="8">
    <source>
        <dbReference type="SMART" id="SM00861"/>
    </source>
</evidence>
<dbReference type="CDD" id="cd02000">
    <property type="entry name" value="TPP_E1_PDC_ADC_BCADC"/>
    <property type="match status" value="1"/>
</dbReference>
<dbReference type="InterPro" id="IPR009014">
    <property type="entry name" value="Transketo_C/PFOR_II"/>
</dbReference>
<dbReference type="InterPro" id="IPR001017">
    <property type="entry name" value="DH_E1"/>
</dbReference>
<dbReference type="Proteomes" id="UP000325797">
    <property type="component" value="Chromosome"/>
</dbReference>
<keyword evidence="10" id="KW-1185">Reference proteome</keyword>
<evidence type="ECO:0000256" key="4">
    <source>
        <dbReference type="ARBA" id="ARBA00013321"/>
    </source>
</evidence>
<name>A0A5J6N656_9PROT</name>
<dbReference type="InterPro" id="IPR029061">
    <property type="entry name" value="THDP-binding"/>
</dbReference>